<feature type="domain" description="PAC" evidence="6">
    <location>
        <begin position="246"/>
        <end position="299"/>
    </location>
</feature>
<dbReference type="SMART" id="SM00086">
    <property type="entry name" value="PAC"/>
    <property type="match status" value="1"/>
</dbReference>
<dbReference type="InterPro" id="IPR036890">
    <property type="entry name" value="HATPase_C_sf"/>
</dbReference>
<keyword evidence="10" id="KW-1185">Reference proteome</keyword>
<dbReference type="Pfam" id="PF02518">
    <property type="entry name" value="HATPase_c"/>
    <property type="match status" value="1"/>
</dbReference>
<dbReference type="GO" id="GO:0000155">
    <property type="term" value="F:phosphorelay sensor kinase activity"/>
    <property type="evidence" value="ECO:0007669"/>
    <property type="project" value="InterPro"/>
</dbReference>
<comment type="catalytic activity">
    <reaction evidence="1">
        <text>ATP + protein L-histidine = ADP + protein N-phospho-L-histidine.</text>
        <dbReference type="EC" id="2.7.13.3"/>
    </reaction>
</comment>
<dbReference type="InterPro" id="IPR001610">
    <property type="entry name" value="PAC"/>
</dbReference>
<dbReference type="PROSITE" id="PS50113">
    <property type="entry name" value="PAC"/>
    <property type="match status" value="1"/>
</dbReference>
<organism evidence="7 9">
    <name type="scientific">Bradyrhizobium guangzhouense</name>
    <dbReference type="NCBI Taxonomy" id="1325095"/>
    <lineage>
        <taxon>Bacteria</taxon>
        <taxon>Pseudomonadati</taxon>
        <taxon>Pseudomonadota</taxon>
        <taxon>Alphaproteobacteria</taxon>
        <taxon>Hyphomicrobiales</taxon>
        <taxon>Nitrobacteraceae</taxon>
        <taxon>Bradyrhizobium</taxon>
    </lineage>
</organism>
<dbReference type="EC" id="2.7.13.3" evidence="2"/>
<dbReference type="PANTHER" id="PTHR43065:SF42">
    <property type="entry name" value="TWO-COMPONENT SENSOR PPRA"/>
    <property type="match status" value="1"/>
</dbReference>
<gene>
    <name evidence="8" type="ORF">EAS56_20040</name>
    <name evidence="7" type="ORF">XH91_01495</name>
</gene>
<dbReference type="PRINTS" id="PR00344">
    <property type="entry name" value="BCTRLSENSOR"/>
</dbReference>
<evidence type="ECO:0000313" key="9">
    <source>
        <dbReference type="Proteomes" id="UP000288972"/>
    </source>
</evidence>
<dbReference type="SUPFAM" id="SSF47384">
    <property type="entry name" value="Homodimeric domain of signal transducing histidine kinase"/>
    <property type="match status" value="1"/>
</dbReference>
<dbReference type="Pfam" id="PF08447">
    <property type="entry name" value="PAS_3"/>
    <property type="match status" value="1"/>
</dbReference>
<dbReference type="EMBL" id="CP030053">
    <property type="protein sequence ID" value="QAU44159.1"/>
    <property type="molecule type" value="Genomic_DNA"/>
</dbReference>
<dbReference type="SMART" id="SM00388">
    <property type="entry name" value="HisKA"/>
    <property type="match status" value="1"/>
</dbReference>
<dbReference type="InterPro" id="IPR003594">
    <property type="entry name" value="HATPase_dom"/>
</dbReference>
<dbReference type="InterPro" id="IPR004358">
    <property type="entry name" value="Sig_transdc_His_kin-like_C"/>
</dbReference>
<dbReference type="AlphaFoldDB" id="A0AAE5WW08"/>
<evidence type="ECO:0000256" key="2">
    <source>
        <dbReference type="ARBA" id="ARBA00012438"/>
    </source>
</evidence>
<protein>
    <recommendedName>
        <fullName evidence="2">histidine kinase</fullName>
        <ecNumber evidence="2">2.7.13.3</ecNumber>
    </recommendedName>
</protein>
<dbReference type="InterPro" id="IPR036097">
    <property type="entry name" value="HisK_dim/P_sf"/>
</dbReference>
<proteinExistence type="predicted"/>
<evidence type="ECO:0000256" key="1">
    <source>
        <dbReference type="ARBA" id="ARBA00000085"/>
    </source>
</evidence>
<dbReference type="NCBIfam" id="TIGR00229">
    <property type="entry name" value="sensory_box"/>
    <property type="match status" value="1"/>
</dbReference>
<dbReference type="Pfam" id="PF00512">
    <property type="entry name" value="HisKA"/>
    <property type="match status" value="1"/>
</dbReference>
<feature type="domain" description="Histidine kinase" evidence="5">
    <location>
        <begin position="340"/>
        <end position="585"/>
    </location>
</feature>
<dbReference type="Gene3D" id="1.10.287.130">
    <property type="match status" value="1"/>
</dbReference>
<evidence type="ECO:0000313" key="7">
    <source>
        <dbReference type="EMBL" id="QAU44159.1"/>
    </source>
</evidence>
<dbReference type="PROSITE" id="PS50109">
    <property type="entry name" value="HIS_KIN"/>
    <property type="match status" value="1"/>
</dbReference>
<reference evidence="8 10" key="2">
    <citation type="submission" date="2018-10" db="EMBL/GenBank/DDBJ databases">
        <title>Bradyrhizobium sp. nov., effective nodules isolated from peanut in China.</title>
        <authorList>
            <person name="Li Y."/>
        </authorList>
    </citation>
    <scope>NUCLEOTIDE SEQUENCE [LARGE SCALE GENOMIC DNA]</scope>
    <source>
        <strain evidence="8 10">CCBAU 53426</strain>
    </source>
</reference>
<evidence type="ECO:0000259" key="6">
    <source>
        <dbReference type="PROSITE" id="PS50113"/>
    </source>
</evidence>
<reference evidence="7 9" key="1">
    <citation type="submission" date="2018-06" db="EMBL/GenBank/DDBJ databases">
        <title>Comparative genomics of rhizobia nodulating Arachis hypogaea in China.</title>
        <authorList>
            <person name="Li Y."/>
        </authorList>
    </citation>
    <scope>NUCLEOTIDE SEQUENCE [LARGE SCALE GENOMIC DNA]</scope>
    <source>
        <strain evidence="7 9">CCBAU 51670</strain>
    </source>
</reference>
<keyword evidence="4" id="KW-0175">Coiled coil</keyword>
<evidence type="ECO:0000313" key="8">
    <source>
        <dbReference type="EMBL" id="RXH11521.1"/>
    </source>
</evidence>
<dbReference type="InterPro" id="IPR005467">
    <property type="entry name" value="His_kinase_dom"/>
</dbReference>
<dbReference type="Pfam" id="PF08448">
    <property type="entry name" value="PAS_4"/>
    <property type="match status" value="1"/>
</dbReference>
<dbReference type="PANTHER" id="PTHR43065">
    <property type="entry name" value="SENSOR HISTIDINE KINASE"/>
    <property type="match status" value="1"/>
</dbReference>
<dbReference type="InterPro" id="IPR013656">
    <property type="entry name" value="PAS_4"/>
</dbReference>
<dbReference type="Proteomes" id="UP000288972">
    <property type="component" value="Chromosome"/>
</dbReference>
<evidence type="ECO:0000256" key="3">
    <source>
        <dbReference type="ARBA" id="ARBA00022553"/>
    </source>
</evidence>
<dbReference type="InterPro" id="IPR000700">
    <property type="entry name" value="PAS-assoc_C"/>
</dbReference>
<evidence type="ECO:0000256" key="4">
    <source>
        <dbReference type="SAM" id="Coils"/>
    </source>
</evidence>
<dbReference type="InterPro" id="IPR035965">
    <property type="entry name" value="PAS-like_dom_sf"/>
</dbReference>
<dbReference type="SMART" id="SM00387">
    <property type="entry name" value="HATPase_c"/>
    <property type="match status" value="1"/>
</dbReference>
<feature type="coiled-coil region" evidence="4">
    <location>
        <begin position="290"/>
        <end position="328"/>
    </location>
</feature>
<accession>A0AAE5WW08</accession>
<dbReference type="Gene3D" id="2.10.70.100">
    <property type="match status" value="1"/>
</dbReference>
<sequence length="587" mass="65280">MSDSGDLLESCLSHGGDMGAAMRKFDWSKTRLGAPECWPEPLRIFVRVLLNTNHPMLVWWGPDLVQFYNDAFSEIAAGVLKKPALGTSGRSYWRDLWAVIGPDVEHVMSGRGGVWREHQLMPTDVAGSQQQYWTYSFSPIEERGVVQGVLVICRDETQEYRATLALLAREAELARVQQIGKIGGLEVNLTAGFRNRRSPEYLAIHGLPPEAATETHDDWVKRIHPEDRRRAEGTFLNAVNGNVAGYSIQYRIIRPCDGETRWILAKTEIERDENGKAIRLVGAHADVTDQVLAEQALRRSEEKYKKLAQELSQSFEELRATQDRLIQAEKLASLGQLTAGIAHEIKNPLNFVNNFARLSIDRIAELAALLDEVPSTSKAAGDINRLTTVIQKNLAKINQHGKRADSIVNNMLLHSRSGSGDHRSVEINCLLDETLNLAFHGARAQQPGFSVKVVRELDGQAGKVELYPQEISRVFLNLIANGFYAATHRRTDSSKPEFEPILTVKTVNLGDAVEVRIRDNGEGISPLIRDKIFDPFFTTKPAGEGTGLGLSISHDVVVKQHGGTINVETAPGDFCEFIVRLPRGKFE</sequence>
<dbReference type="CDD" id="cd00082">
    <property type="entry name" value="HisKA"/>
    <property type="match status" value="1"/>
</dbReference>
<name>A0AAE5WW08_9BRAD</name>
<dbReference type="EMBL" id="RDQZ01000016">
    <property type="protein sequence ID" value="RXH11521.1"/>
    <property type="molecule type" value="Genomic_DNA"/>
</dbReference>
<keyword evidence="3" id="KW-0597">Phosphoprotein</keyword>
<dbReference type="Gene3D" id="3.30.565.10">
    <property type="entry name" value="Histidine kinase-like ATPase, C-terminal domain"/>
    <property type="match status" value="1"/>
</dbReference>
<dbReference type="Gene3D" id="3.30.450.20">
    <property type="entry name" value="PAS domain"/>
    <property type="match status" value="2"/>
</dbReference>
<dbReference type="Proteomes" id="UP000290401">
    <property type="component" value="Unassembled WGS sequence"/>
</dbReference>
<dbReference type="InterPro" id="IPR000014">
    <property type="entry name" value="PAS"/>
</dbReference>
<dbReference type="InterPro" id="IPR003661">
    <property type="entry name" value="HisK_dim/P_dom"/>
</dbReference>
<dbReference type="InterPro" id="IPR013655">
    <property type="entry name" value="PAS_fold_3"/>
</dbReference>
<dbReference type="SUPFAM" id="SSF55785">
    <property type="entry name" value="PYP-like sensor domain (PAS domain)"/>
    <property type="match status" value="1"/>
</dbReference>
<dbReference type="KEGG" id="bgz:XH91_01495"/>
<dbReference type="SUPFAM" id="SSF55874">
    <property type="entry name" value="ATPase domain of HSP90 chaperone/DNA topoisomerase II/histidine kinase"/>
    <property type="match status" value="1"/>
</dbReference>
<evidence type="ECO:0000259" key="5">
    <source>
        <dbReference type="PROSITE" id="PS50109"/>
    </source>
</evidence>
<evidence type="ECO:0000313" key="10">
    <source>
        <dbReference type="Proteomes" id="UP000290401"/>
    </source>
</evidence>